<dbReference type="GO" id="GO:0003735">
    <property type="term" value="F:structural constituent of ribosome"/>
    <property type="evidence" value="ECO:0007669"/>
    <property type="project" value="InterPro"/>
</dbReference>
<comment type="caution">
    <text evidence="9">The sequence shown here is derived from an EMBL/GenBank/DDBJ whole genome shotgun (WGS) entry which is preliminary data.</text>
</comment>
<evidence type="ECO:0000256" key="2">
    <source>
        <dbReference type="ARBA" id="ARBA00011838"/>
    </source>
</evidence>
<dbReference type="Proteomes" id="UP000318437">
    <property type="component" value="Unassembled WGS sequence"/>
</dbReference>
<dbReference type="InterPro" id="IPR002150">
    <property type="entry name" value="Ribosomal_bL31"/>
</dbReference>
<dbReference type="PANTHER" id="PTHR33280:SF1">
    <property type="entry name" value="LARGE RIBOSOMAL SUBUNIT PROTEIN BL31C"/>
    <property type="match status" value="1"/>
</dbReference>
<dbReference type="Gene3D" id="4.10.830.30">
    <property type="entry name" value="Ribosomal protein L31"/>
    <property type="match status" value="1"/>
</dbReference>
<dbReference type="PANTHER" id="PTHR33280">
    <property type="entry name" value="50S RIBOSOMAL PROTEIN L31, CHLOROPLASTIC"/>
    <property type="match status" value="1"/>
</dbReference>
<dbReference type="NCBIfam" id="TIGR00105">
    <property type="entry name" value="L31"/>
    <property type="match status" value="1"/>
</dbReference>
<evidence type="ECO:0000313" key="10">
    <source>
        <dbReference type="Proteomes" id="UP000318437"/>
    </source>
</evidence>
<dbReference type="Pfam" id="PF01197">
    <property type="entry name" value="Ribosomal_L31"/>
    <property type="match status" value="1"/>
</dbReference>
<feature type="binding site" evidence="8">
    <location>
        <position position="16"/>
    </location>
    <ligand>
        <name>Zn(2+)</name>
        <dbReference type="ChEBI" id="CHEBI:29105"/>
    </ligand>
</feature>
<comment type="function">
    <text evidence="8">Binds the 23S rRNA.</text>
</comment>
<dbReference type="PRINTS" id="PR01249">
    <property type="entry name" value="RIBOSOMALL31"/>
</dbReference>
<keyword evidence="8" id="KW-0862">Zinc</keyword>
<dbReference type="InterPro" id="IPR027491">
    <property type="entry name" value="Ribosomal_bL31_A"/>
</dbReference>
<dbReference type="GO" id="GO:0006412">
    <property type="term" value="P:translation"/>
    <property type="evidence" value="ECO:0007669"/>
    <property type="project" value="UniProtKB-UniRule"/>
</dbReference>
<keyword evidence="5 8" id="KW-0689">Ribosomal protein</keyword>
<keyword evidence="4 8" id="KW-0694">RNA-binding</keyword>
<accession>A0A5C6CHT8</accession>
<evidence type="ECO:0000313" key="9">
    <source>
        <dbReference type="EMBL" id="TWU23792.1"/>
    </source>
</evidence>
<feature type="binding site" evidence="8">
    <location>
        <position position="18"/>
    </location>
    <ligand>
        <name>Zn(2+)</name>
        <dbReference type="ChEBI" id="CHEBI:29105"/>
    </ligand>
</feature>
<gene>
    <name evidence="8 9" type="primary">rpmE</name>
    <name evidence="9" type="ORF">Pla144_39670</name>
</gene>
<dbReference type="OrthoDB" id="9803251at2"/>
<organism evidence="9 10">
    <name type="scientific">Bythopirellula polymerisocia</name>
    <dbReference type="NCBI Taxonomy" id="2528003"/>
    <lineage>
        <taxon>Bacteria</taxon>
        <taxon>Pseudomonadati</taxon>
        <taxon>Planctomycetota</taxon>
        <taxon>Planctomycetia</taxon>
        <taxon>Pirellulales</taxon>
        <taxon>Lacipirellulaceae</taxon>
        <taxon>Bythopirellula</taxon>
    </lineage>
</organism>
<sequence>MQADIHPKYYETKVTCGCGNSFVTGSVRQELKVDICSACHPFYTGKLKFVDTAGRIEKFKNKFAAAGYASLTKGKKAKADKK</sequence>
<name>A0A5C6CHT8_9BACT</name>
<dbReference type="GO" id="GO:0046872">
    <property type="term" value="F:metal ion binding"/>
    <property type="evidence" value="ECO:0007669"/>
    <property type="project" value="UniProtKB-KW"/>
</dbReference>
<dbReference type="NCBIfam" id="NF000612">
    <property type="entry name" value="PRK00019.1"/>
    <property type="match status" value="1"/>
</dbReference>
<dbReference type="InterPro" id="IPR042105">
    <property type="entry name" value="Ribosomal_bL31_sf"/>
</dbReference>
<evidence type="ECO:0000256" key="5">
    <source>
        <dbReference type="ARBA" id="ARBA00022980"/>
    </source>
</evidence>
<evidence type="ECO:0000256" key="8">
    <source>
        <dbReference type="HAMAP-Rule" id="MF_00501"/>
    </source>
</evidence>
<dbReference type="EMBL" id="SJPS01000006">
    <property type="protein sequence ID" value="TWU23792.1"/>
    <property type="molecule type" value="Genomic_DNA"/>
</dbReference>
<reference evidence="9 10" key="1">
    <citation type="submission" date="2019-02" db="EMBL/GenBank/DDBJ databases">
        <title>Deep-cultivation of Planctomycetes and their phenomic and genomic characterization uncovers novel biology.</title>
        <authorList>
            <person name="Wiegand S."/>
            <person name="Jogler M."/>
            <person name="Boedeker C."/>
            <person name="Pinto D."/>
            <person name="Vollmers J."/>
            <person name="Rivas-Marin E."/>
            <person name="Kohn T."/>
            <person name="Peeters S.H."/>
            <person name="Heuer A."/>
            <person name="Rast P."/>
            <person name="Oberbeckmann S."/>
            <person name="Bunk B."/>
            <person name="Jeske O."/>
            <person name="Meyerdierks A."/>
            <person name="Storesund J.E."/>
            <person name="Kallscheuer N."/>
            <person name="Luecker S."/>
            <person name="Lage O.M."/>
            <person name="Pohl T."/>
            <person name="Merkel B.J."/>
            <person name="Hornburger P."/>
            <person name="Mueller R.-W."/>
            <person name="Bruemmer F."/>
            <person name="Labrenz M."/>
            <person name="Spormann A.M."/>
            <person name="Op Den Camp H."/>
            <person name="Overmann J."/>
            <person name="Amann R."/>
            <person name="Jetten M.S.M."/>
            <person name="Mascher T."/>
            <person name="Medema M.H."/>
            <person name="Devos D.P."/>
            <person name="Kaster A.-K."/>
            <person name="Ovreas L."/>
            <person name="Rohde M."/>
            <person name="Galperin M.Y."/>
            <person name="Jogler C."/>
        </authorList>
    </citation>
    <scope>NUCLEOTIDE SEQUENCE [LARGE SCALE GENOMIC DNA]</scope>
    <source>
        <strain evidence="9 10">Pla144</strain>
    </source>
</reference>
<keyword evidence="6 8" id="KW-0687">Ribonucleoprotein</keyword>
<dbReference type="RefSeq" id="WP_146452332.1">
    <property type="nucleotide sequence ID" value="NZ_SJPS01000006.1"/>
</dbReference>
<protein>
    <recommendedName>
        <fullName evidence="7 8">Large ribosomal subunit protein bL31</fullName>
    </recommendedName>
</protein>
<dbReference type="GO" id="GO:0019843">
    <property type="term" value="F:rRNA binding"/>
    <property type="evidence" value="ECO:0007669"/>
    <property type="project" value="UniProtKB-KW"/>
</dbReference>
<evidence type="ECO:0000256" key="6">
    <source>
        <dbReference type="ARBA" id="ARBA00023274"/>
    </source>
</evidence>
<keyword evidence="8" id="KW-0479">Metal-binding</keyword>
<comment type="cofactor">
    <cofactor evidence="8">
        <name>Zn(2+)</name>
        <dbReference type="ChEBI" id="CHEBI:29105"/>
    </cofactor>
    <text evidence="8">Binds 1 zinc ion per subunit.</text>
</comment>
<dbReference type="GO" id="GO:1990904">
    <property type="term" value="C:ribonucleoprotein complex"/>
    <property type="evidence" value="ECO:0007669"/>
    <property type="project" value="UniProtKB-KW"/>
</dbReference>
<feature type="binding site" evidence="8">
    <location>
        <position position="39"/>
    </location>
    <ligand>
        <name>Zn(2+)</name>
        <dbReference type="ChEBI" id="CHEBI:29105"/>
    </ligand>
</feature>
<keyword evidence="10" id="KW-1185">Reference proteome</keyword>
<dbReference type="PROSITE" id="PS01143">
    <property type="entry name" value="RIBOSOMAL_L31"/>
    <property type="match status" value="1"/>
</dbReference>
<evidence type="ECO:0000256" key="3">
    <source>
        <dbReference type="ARBA" id="ARBA00022730"/>
    </source>
</evidence>
<dbReference type="InterPro" id="IPR034704">
    <property type="entry name" value="Ribosomal_bL28/bL31-like_sf"/>
</dbReference>
<proteinExistence type="inferred from homology"/>
<dbReference type="GO" id="GO:0005840">
    <property type="term" value="C:ribosome"/>
    <property type="evidence" value="ECO:0007669"/>
    <property type="project" value="UniProtKB-KW"/>
</dbReference>
<evidence type="ECO:0000256" key="1">
    <source>
        <dbReference type="ARBA" id="ARBA00009296"/>
    </source>
</evidence>
<keyword evidence="3 8" id="KW-0699">rRNA-binding</keyword>
<dbReference type="AlphaFoldDB" id="A0A5C6CHT8"/>
<comment type="similarity">
    <text evidence="1 8">Belongs to the bacterial ribosomal protein bL31 family. Type A subfamily.</text>
</comment>
<comment type="subunit">
    <text evidence="2 8">Part of the 50S ribosomal subunit.</text>
</comment>
<dbReference type="HAMAP" id="MF_00501">
    <property type="entry name" value="Ribosomal_bL31_1"/>
    <property type="match status" value="1"/>
</dbReference>
<feature type="binding site" evidence="8">
    <location>
        <position position="36"/>
    </location>
    <ligand>
        <name>Zn(2+)</name>
        <dbReference type="ChEBI" id="CHEBI:29105"/>
    </ligand>
</feature>
<dbReference type="SUPFAM" id="SSF143800">
    <property type="entry name" value="L28p-like"/>
    <property type="match status" value="1"/>
</dbReference>
<evidence type="ECO:0000256" key="4">
    <source>
        <dbReference type="ARBA" id="ARBA00022884"/>
    </source>
</evidence>
<evidence type="ECO:0000256" key="7">
    <source>
        <dbReference type="ARBA" id="ARBA00035687"/>
    </source>
</evidence>